<evidence type="ECO:0000256" key="1">
    <source>
        <dbReference type="SAM" id="MobiDB-lite"/>
    </source>
</evidence>
<name>A0A1X6PH63_PORUM</name>
<dbReference type="OrthoDB" id="10071442at2759"/>
<gene>
    <name evidence="2" type="ORF">BU14_0058s0073</name>
</gene>
<dbReference type="EMBL" id="KV918780">
    <property type="protein sequence ID" value="OSX80162.1"/>
    <property type="molecule type" value="Genomic_DNA"/>
</dbReference>
<evidence type="ECO:0000313" key="2">
    <source>
        <dbReference type="EMBL" id="OSX80162.1"/>
    </source>
</evidence>
<feature type="region of interest" description="Disordered" evidence="1">
    <location>
        <begin position="286"/>
        <end position="317"/>
    </location>
</feature>
<feature type="compositionally biased region" description="Low complexity" evidence="1">
    <location>
        <begin position="286"/>
        <end position="314"/>
    </location>
</feature>
<dbReference type="PANTHER" id="PTHR34305">
    <property type="entry name" value="EXPRESSED PROTEIN"/>
    <property type="match status" value="1"/>
</dbReference>
<protein>
    <recommendedName>
        <fullName evidence="4">HMG domain-containing protein</fullName>
    </recommendedName>
</protein>
<proteinExistence type="predicted"/>
<accession>A0A1X6PH63</accession>
<reference evidence="2 3" key="1">
    <citation type="submission" date="2017-03" db="EMBL/GenBank/DDBJ databases">
        <title>WGS assembly of Porphyra umbilicalis.</title>
        <authorList>
            <person name="Brawley S.H."/>
            <person name="Blouin N.A."/>
            <person name="Ficko-Blean E."/>
            <person name="Wheeler G.L."/>
            <person name="Lohr M."/>
            <person name="Goodson H.V."/>
            <person name="Jenkins J.W."/>
            <person name="Blaby-Haas C.E."/>
            <person name="Helliwell K.E."/>
            <person name="Chan C."/>
            <person name="Marriage T."/>
            <person name="Bhattacharya D."/>
            <person name="Klein A.S."/>
            <person name="Badis Y."/>
            <person name="Brodie J."/>
            <person name="Cao Y."/>
            <person name="Collen J."/>
            <person name="Dittami S.M."/>
            <person name="Gachon C.M."/>
            <person name="Green B.R."/>
            <person name="Karpowicz S."/>
            <person name="Kim J.W."/>
            <person name="Kudahl U."/>
            <person name="Lin S."/>
            <person name="Michel G."/>
            <person name="Mittag M."/>
            <person name="Olson B.J."/>
            <person name="Pangilinan J."/>
            <person name="Peng Y."/>
            <person name="Qiu H."/>
            <person name="Shu S."/>
            <person name="Singer J.T."/>
            <person name="Smith A.G."/>
            <person name="Sprecher B.N."/>
            <person name="Wagner V."/>
            <person name="Wang W."/>
            <person name="Wang Z.-Y."/>
            <person name="Yan J."/>
            <person name="Yarish C."/>
            <person name="Zoeuner-Riek S."/>
            <person name="Zhuang Y."/>
            <person name="Zou Y."/>
            <person name="Lindquist E.A."/>
            <person name="Grimwood J."/>
            <person name="Barry K."/>
            <person name="Rokhsar D.S."/>
            <person name="Schmutz J."/>
            <person name="Stiller J.W."/>
            <person name="Grossman A.R."/>
            <person name="Prochnik S.E."/>
        </authorList>
    </citation>
    <scope>NUCLEOTIDE SEQUENCE [LARGE SCALE GENOMIC DNA]</scope>
    <source>
        <strain evidence="2">4086291</strain>
    </source>
</reference>
<evidence type="ECO:0008006" key="4">
    <source>
        <dbReference type="Google" id="ProtNLM"/>
    </source>
</evidence>
<organism evidence="2 3">
    <name type="scientific">Porphyra umbilicalis</name>
    <name type="common">Purple laver</name>
    <name type="synonym">Red alga</name>
    <dbReference type="NCBI Taxonomy" id="2786"/>
    <lineage>
        <taxon>Eukaryota</taxon>
        <taxon>Rhodophyta</taxon>
        <taxon>Bangiophyceae</taxon>
        <taxon>Bangiales</taxon>
        <taxon>Bangiaceae</taxon>
        <taxon>Porphyra</taxon>
    </lineage>
</organism>
<dbReference type="Proteomes" id="UP000218209">
    <property type="component" value="Unassembled WGS sequence"/>
</dbReference>
<dbReference type="PANTHER" id="PTHR34305:SF1">
    <property type="entry name" value="SWIM-TYPE DOMAIN-CONTAINING PROTEIN"/>
    <property type="match status" value="1"/>
</dbReference>
<sequence length="745" mass="81050">MYQERAAESDPRQATDLKRMAALVSICKLNGMIRDVQQPLFEQSCGSCGVQRAERHMITKEPGLLTTHHPTANALKVWVGRWVCHAPKCGRVVEYDGHADGLFSMRRRNKHRRWLLFTRGLLDKLVSFIIAGRTTYTAATRHLSADVLSFALRRQDFVKLGTAFIGSIHIPAETARCPLCGPDPAFIVIDAQSLGCTDLDDTHPLRPAEDCPVLDIPASKMCVVEHAPLRDAVAKVLKTSTPLTANQETLMRAWAATRYESGRPTPSSTAARVFFRFFPVGSNTAPQAPGAAGASPAARAAGAGTSATTEEAAAVDGEPPRRQLGVAVDSSAEAALRSDGAGGVRAIRLVANTMRLKSRGAWRSMTEALDGVGFVSSFVGHFADEMDEDRHLRVAIGELLRWSVEMESMVDKAFEEAAASKTTLDRGWKNAKYCQRWRGTPTPAEYKSWRSEQTDLPQIDEDDPLVSFKYFASLPSVRPGIGDSEAAKRRVQYRGKDRHVADLEGEGDACNKAFSICTGLTQGVFNVVCPHVITLGFRCLFRAESVGEAVSIVLERFPKLPAVVFYDVACKFDKNAMRRVRAIFRDHKVRCVLDRPHSITHGCSPIYMPDESLGTTAGVATQAAEVSHSIAVVNRTSLAYMSPSTYMLHKMTQVAFMNLRKLYRLHGDIGAGENAHVALAPFFHSKVAHQCERASVCSCTPDGFPTADGDEVLGDSIAANDVAAGDLADNVQLHARAASGATAEP</sequence>
<keyword evidence="3" id="KW-1185">Reference proteome</keyword>
<evidence type="ECO:0000313" key="3">
    <source>
        <dbReference type="Proteomes" id="UP000218209"/>
    </source>
</evidence>
<dbReference type="AlphaFoldDB" id="A0A1X6PH63"/>